<evidence type="ECO:0008006" key="8">
    <source>
        <dbReference type="Google" id="ProtNLM"/>
    </source>
</evidence>
<dbReference type="InterPro" id="IPR000626">
    <property type="entry name" value="Ubiquitin-like_dom"/>
</dbReference>
<dbReference type="InterPro" id="IPR006629">
    <property type="entry name" value="LITAF"/>
</dbReference>
<dbReference type="PROSITE" id="PS51837">
    <property type="entry name" value="LITAF"/>
    <property type="match status" value="1"/>
</dbReference>
<dbReference type="SMART" id="SM00714">
    <property type="entry name" value="LITAF"/>
    <property type="match status" value="1"/>
</dbReference>
<dbReference type="AlphaFoldDB" id="A0A437D4U8"/>
<dbReference type="PANTHER" id="PTHR14942:SF0">
    <property type="entry name" value="U11_U12 SMALL NUCLEAR RIBONUCLEOPROTEIN 25 KDA PROTEIN"/>
    <property type="match status" value="1"/>
</dbReference>
<feature type="coiled-coil region" evidence="1">
    <location>
        <begin position="239"/>
        <end position="266"/>
    </location>
</feature>
<gene>
    <name evidence="6" type="ORF">OJAV_G00080610</name>
</gene>
<name>A0A437D4U8_ORYJA</name>
<dbReference type="SUPFAM" id="SSF54236">
    <property type="entry name" value="Ubiquitin-like"/>
    <property type="match status" value="1"/>
</dbReference>
<feature type="compositionally biased region" description="Basic and acidic residues" evidence="2">
    <location>
        <begin position="8"/>
        <end position="21"/>
    </location>
</feature>
<dbReference type="Pfam" id="PF10601">
    <property type="entry name" value="zf-LITAF-like"/>
    <property type="match status" value="1"/>
</dbReference>
<feature type="compositionally biased region" description="Basic and acidic residues" evidence="2">
    <location>
        <begin position="411"/>
        <end position="420"/>
    </location>
</feature>
<evidence type="ECO:0000259" key="5">
    <source>
        <dbReference type="PROSITE" id="PS51837"/>
    </source>
</evidence>
<keyword evidence="7" id="KW-1185">Reference proteome</keyword>
<feature type="compositionally biased region" description="Acidic residues" evidence="2">
    <location>
        <begin position="22"/>
        <end position="36"/>
    </location>
</feature>
<dbReference type="GO" id="GO:0000398">
    <property type="term" value="P:mRNA splicing, via spliceosome"/>
    <property type="evidence" value="ECO:0007669"/>
    <property type="project" value="InterPro"/>
</dbReference>
<feature type="domain" description="LITAF" evidence="5">
    <location>
        <begin position="433"/>
        <end position="517"/>
    </location>
</feature>
<dbReference type="Gene3D" id="3.10.20.90">
    <property type="entry name" value="Phosphatidylinositol 3-kinase Catalytic Subunit, Chain A, domain 1"/>
    <property type="match status" value="1"/>
</dbReference>
<dbReference type="OrthoDB" id="72819at2759"/>
<evidence type="ECO:0000256" key="2">
    <source>
        <dbReference type="SAM" id="MobiDB-lite"/>
    </source>
</evidence>
<reference evidence="6 7" key="2">
    <citation type="submission" date="2019-01" db="EMBL/GenBank/DDBJ databases">
        <title>A chromosome length genome reference of the Java medaka (oryzias javanicus).</title>
        <authorList>
            <person name="Herpin A."/>
            <person name="Takehana Y."/>
            <person name="Naruse K."/>
            <person name="Ansai S."/>
            <person name="Kawaguchi M."/>
        </authorList>
    </citation>
    <scope>NUCLEOTIDE SEQUENCE [LARGE SCALE GENOMIC DNA]</scope>
    <source>
        <strain evidence="6">RS831</strain>
        <tissue evidence="6">Whole body</tissue>
    </source>
</reference>
<dbReference type="Pfam" id="PF18036">
    <property type="entry name" value="Ubiquitin_4"/>
    <property type="match status" value="1"/>
</dbReference>
<keyword evidence="3" id="KW-1133">Transmembrane helix</keyword>
<proteinExistence type="predicted"/>
<evidence type="ECO:0000259" key="4">
    <source>
        <dbReference type="PROSITE" id="PS50053"/>
    </source>
</evidence>
<evidence type="ECO:0000313" key="7">
    <source>
        <dbReference type="Proteomes" id="UP000283210"/>
    </source>
</evidence>
<dbReference type="PROSITE" id="PS50053">
    <property type="entry name" value="UBIQUITIN_2"/>
    <property type="match status" value="1"/>
</dbReference>
<keyword evidence="1" id="KW-0175">Coiled coil</keyword>
<protein>
    <recommendedName>
        <fullName evidence="8">Ubiquitin-like domain-containing protein</fullName>
    </recommendedName>
</protein>
<keyword evidence="3" id="KW-0472">Membrane</keyword>
<evidence type="ECO:0000256" key="3">
    <source>
        <dbReference type="SAM" id="Phobius"/>
    </source>
</evidence>
<evidence type="ECO:0000313" key="6">
    <source>
        <dbReference type="EMBL" id="RVE69689.1"/>
    </source>
</evidence>
<feature type="region of interest" description="Disordered" evidence="2">
    <location>
        <begin position="383"/>
        <end position="420"/>
    </location>
</feature>
<dbReference type="InterPro" id="IPR039690">
    <property type="entry name" value="SNRNP25"/>
</dbReference>
<dbReference type="Proteomes" id="UP000283210">
    <property type="component" value="Chromosome 8"/>
</dbReference>
<evidence type="ECO:0000256" key="1">
    <source>
        <dbReference type="SAM" id="Coils"/>
    </source>
</evidence>
<dbReference type="EMBL" id="CM012444">
    <property type="protein sequence ID" value="RVE69689.1"/>
    <property type="molecule type" value="Genomic_DNA"/>
</dbReference>
<dbReference type="InterPro" id="IPR029071">
    <property type="entry name" value="Ubiquitin-like_domsf"/>
</dbReference>
<dbReference type="PANTHER" id="PTHR14942">
    <property type="entry name" value="U11/U12 SMALL NUCLEAR RIBONUCLEOPROTEIN 25 KDA PROTEIN"/>
    <property type="match status" value="1"/>
</dbReference>
<dbReference type="CDD" id="cd17058">
    <property type="entry name" value="Ubl_SNRNP25"/>
    <property type="match status" value="1"/>
</dbReference>
<reference evidence="6 7" key="1">
    <citation type="submission" date="2018-11" db="EMBL/GenBank/DDBJ databases">
        <authorList>
            <person name="Lopez-Roques C."/>
            <person name="Donnadieu C."/>
            <person name="Bouchez O."/>
            <person name="Klopp C."/>
            <person name="Cabau C."/>
            <person name="Zahm M."/>
        </authorList>
    </citation>
    <scope>NUCLEOTIDE SEQUENCE [LARGE SCALE GENOMIC DNA]</scope>
    <source>
        <strain evidence="6">RS831</strain>
        <tissue evidence="6">Whole body</tissue>
    </source>
</reference>
<feature type="transmembrane region" description="Helical" evidence="3">
    <location>
        <begin position="471"/>
        <end position="494"/>
    </location>
</feature>
<feature type="region of interest" description="Disordered" evidence="2">
    <location>
        <begin position="1"/>
        <end position="38"/>
    </location>
</feature>
<dbReference type="InterPro" id="IPR040610">
    <property type="entry name" value="SNRNP25_ubiquitin"/>
</dbReference>
<accession>A0A437D4U8</accession>
<feature type="domain" description="Ubiquitin-like" evidence="4">
    <location>
        <begin position="82"/>
        <end position="175"/>
    </location>
</feature>
<sequence>MELATEEGENRLQDTEVKEENLTEETVPDAEEEDEESLPHSEILDIFEEGLARLVQDPLLCDLPIQVTLEEVNSQIALEYGQAMTVKVVKADGEIMPIVVVQNATVLDLKKAICRFMELKQQREGGVKHVSWRYVWRTYYLVFQGEKLEDDSTRLKDYGIRNRDEVTFMKKLRKNCSRADVTMNSPNGEATNISMELKDISLQIQQLQEKKKIMRIFQEIRNRTNFGQTEEAYAKQKQIKIIDDELRQLRERQAELQKRLKGISAVTGRDDQKEEAYARQKQMNIIGNELRQLRGRQVEQENTYVIPIAVTDGNHQNEKAYPKLNQKNIIGNELRQLRGGQVEQQNTYEIPSAVTDGNDQNENANPKLNQININESELRHLRGGQVEQQNTYEIPSDVTDRNDQNETASDPPREERNVPEKKVVFVEAPPSYPAPSVILDTSKLPPEPSRTQCPGCQQFVVTETITSVSSVTWLVCVMTALLGCVAGCCLIPFCSDKFKSITHRCPKCRTSISTLKKL</sequence>
<dbReference type="GO" id="GO:0005689">
    <property type="term" value="C:U12-type spliceosomal complex"/>
    <property type="evidence" value="ECO:0007669"/>
    <property type="project" value="TreeGrafter"/>
</dbReference>
<organism evidence="6 7">
    <name type="scientific">Oryzias javanicus</name>
    <name type="common">Javanese ricefish</name>
    <name type="synonym">Aplocheilus javanicus</name>
    <dbReference type="NCBI Taxonomy" id="123683"/>
    <lineage>
        <taxon>Eukaryota</taxon>
        <taxon>Metazoa</taxon>
        <taxon>Chordata</taxon>
        <taxon>Craniata</taxon>
        <taxon>Vertebrata</taxon>
        <taxon>Euteleostomi</taxon>
        <taxon>Actinopterygii</taxon>
        <taxon>Neopterygii</taxon>
        <taxon>Teleostei</taxon>
        <taxon>Neoteleostei</taxon>
        <taxon>Acanthomorphata</taxon>
        <taxon>Ovalentaria</taxon>
        <taxon>Atherinomorphae</taxon>
        <taxon>Beloniformes</taxon>
        <taxon>Adrianichthyidae</taxon>
        <taxon>Oryziinae</taxon>
        <taxon>Oryzias</taxon>
    </lineage>
</organism>
<keyword evidence="3" id="KW-0812">Transmembrane</keyword>